<dbReference type="AlphaFoldDB" id="A0A6G0WN33"/>
<evidence type="ECO:0000313" key="1">
    <source>
        <dbReference type="EMBL" id="KAF0728761.1"/>
    </source>
</evidence>
<protein>
    <recommendedName>
        <fullName evidence="3">PH domain-containing protein</fullName>
    </recommendedName>
</protein>
<evidence type="ECO:0000313" key="2">
    <source>
        <dbReference type="Proteomes" id="UP000481153"/>
    </source>
</evidence>
<comment type="caution">
    <text evidence="1">The sequence shown here is derived from an EMBL/GenBank/DDBJ whole genome shotgun (WGS) entry which is preliminary data.</text>
</comment>
<dbReference type="VEuPathDB" id="FungiDB:AeMF1_006969"/>
<organism evidence="1 2">
    <name type="scientific">Aphanomyces euteiches</name>
    <dbReference type="NCBI Taxonomy" id="100861"/>
    <lineage>
        <taxon>Eukaryota</taxon>
        <taxon>Sar</taxon>
        <taxon>Stramenopiles</taxon>
        <taxon>Oomycota</taxon>
        <taxon>Saprolegniomycetes</taxon>
        <taxon>Saprolegniales</taxon>
        <taxon>Verrucalvaceae</taxon>
        <taxon>Aphanomyces</taxon>
    </lineage>
</organism>
<keyword evidence="2" id="KW-1185">Reference proteome</keyword>
<proteinExistence type="predicted"/>
<accession>A0A6G0WN33</accession>
<dbReference type="Proteomes" id="UP000481153">
    <property type="component" value="Unassembled WGS sequence"/>
</dbReference>
<evidence type="ECO:0008006" key="3">
    <source>
        <dbReference type="Google" id="ProtNLM"/>
    </source>
</evidence>
<name>A0A6G0WN33_9STRA</name>
<reference evidence="1 2" key="1">
    <citation type="submission" date="2019-07" db="EMBL/GenBank/DDBJ databases">
        <title>Genomics analysis of Aphanomyces spp. identifies a new class of oomycete effector associated with host adaptation.</title>
        <authorList>
            <person name="Gaulin E."/>
        </authorList>
    </citation>
    <scope>NUCLEOTIDE SEQUENCE [LARGE SCALE GENOMIC DNA]</scope>
    <source>
        <strain evidence="1 2">ATCC 201684</strain>
    </source>
</reference>
<gene>
    <name evidence="1" type="ORF">Ae201684_013504</name>
</gene>
<sequence length="138" mass="15681">MPTSKKVSSFLSVQETRFVIGKTFKDRIWTLKHRTLTTSTNERFKFTNVTVKEGRAWAGVSLGIEIETVEGKVLRAVTVSKVQWAMWMQAFQDLTPVKDTPPTPVKVRFNDKVLVRTIPASDDEDDNWTTASSDEDDD</sequence>
<dbReference type="EMBL" id="VJMJ01000173">
    <property type="protein sequence ID" value="KAF0728761.1"/>
    <property type="molecule type" value="Genomic_DNA"/>
</dbReference>